<feature type="domain" description="Pyridoxamine 5'-phosphate oxidase N-terminal" evidence="2">
    <location>
        <begin position="3"/>
        <end position="117"/>
    </location>
</feature>
<dbReference type="GO" id="GO:0005829">
    <property type="term" value="C:cytosol"/>
    <property type="evidence" value="ECO:0007669"/>
    <property type="project" value="TreeGrafter"/>
</dbReference>
<dbReference type="EMBL" id="LAZR01044207">
    <property type="protein sequence ID" value="KKL05223.1"/>
    <property type="molecule type" value="Genomic_DNA"/>
</dbReference>
<accession>A0A0F9CZH4</accession>
<proteinExistence type="predicted"/>
<keyword evidence="1" id="KW-0560">Oxidoreductase</keyword>
<gene>
    <name evidence="3" type="ORF">LCGC14_2608220</name>
</gene>
<dbReference type="InterPro" id="IPR011576">
    <property type="entry name" value="Pyridox_Oxase_N"/>
</dbReference>
<dbReference type="PANTHER" id="PTHR35176:SF6">
    <property type="entry name" value="HEME OXYGENASE HI_0854-RELATED"/>
    <property type="match status" value="1"/>
</dbReference>
<sequence>MSEQEREELLKEPNVAVLATVGPGDRAHAAPIWYLYEDGVFIMSTGRGSQKHRNVEAHPEITLVVDRRSLPYYAVMAQGRAEIGPRLADEDRLKMAVRYLGEELAKAYIARVSGEDSVTIRLRPRKL</sequence>
<dbReference type="GO" id="GO:0070967">
    <property type="term" value="F:coenzyme F420 binding"/>
    <property type="evidence" value="ECO:0007669"/>
    <property type="project" value="TreeGrafter"/>
</dbReference>
<feature type="non-terminal residue" evidence="3">
    <location>
        <position position="127"/>
    </location>
</feature>
<organism evidence="3">
    <name type="scientific">marine sediment metagenome</name>
    <dbReference type="NCBI Taxonomy" id="412755"/>
    <lineage>
        <taxon>unclassified sequences</taxon>
        <taxon>metagenomes</taxon>
        <taxon>ecological metagenomes</taxon>
    </lineage>
</organism>
<dbReference type="SUPFAM" id="SSF50475">
    <property type="entry name" value="FMN-binding split barrel"/>
    <property type="match status" value="1"/>
</dbReference>
<dbReference type="Pfam" id="PF01243">
    <property type="entry name" value="PNPOx_N"/>
    <property type="match status" value="1"/>
</dbReference>
<dbReference type="Gene3D" id="2.30.110.10">
    <property type="entry name" value="Electron Transport, Fmn-binding Protein, Chain A"/>
    <property type="match status" value="1"/>
</dbReference>
<dbReference type="InterPro" id="IPR012349">
    <property type="entry name" value="Split_barrel_FMN-bd"/>
</dbReference>
<dbReference type="AlphaFoldDB" id="A0A0F9CZH4"/>
<reference evidence="3" key="1">
    <citation type="journal article" date="2015" name="Nature">
        <title>Complex archaea that bridge the gap between prokaryotes and eukaryotes.</title>
        <authorList>
            <person name="Spang A."/>
            <person name="Saw J.H."/>
            <person name="Jorgensen S.L."/>
            <person name="Zaremba-Niedzwiedzka K."/>
            <person name="Martijn J."/>
            <person name="Lind A.E."/>
            <person name="van Eijk R."/>
            <person name="Schleper C."/>
            <person name="Guy L."/>
            <person name="Ettema T.J."/>
        </authorList>
    </citation>
    <scope>NUCLEOTIDE SEQUENCE</scope>
</reference>
<evidence type="ECO:0000259" key="2">
    <source>
        <dbReference type="Pfam" id="PF01243"/>
    </source>
</evidence>
<dbReference type="GO" id="GO:0016627">
    <property type="term" value="F:oxidoreductase activity, acting on the CH-CH group of donors"/>
    <property type="evidence" value="ECO:0007669"/>
    <property type="project" value="TreeGrafter"/>
</dbReference>
<comment type="caution">
    <text evidence="3">The sequence shown here is derived from an EMBL/GenBank/DDBJ whole genome shotgun (WGS) entry which is preliminary data.</text>
</comment>
<protein>
    <recommendedName>
        <fullName evidence="2">Pyridoxamine 5'-phosphate oxidase N-terminal domain-containing protein</fullName>
    </recommendedName>
</protein>
<dbReference type="InterPro" id="IPR052019">
    <property type="entry name" value="F420H2_bilvrd_red/Heme_oxyg"/>
</dbReference>
<dbReference type="PANTHER" id="PTHR35176">
    <property type="entry name" value="HEME OXYGENASE HI_0854-RELATED"/>
    <property type="match status" value="1"/>
</dbReference>
<name>A0A0F9CZH4_9ZZZZ</name>
<evidence type="ECO:0000256" key="1">
    <source>
        <dbReference type="ARBA" id="ARBA00023002"/>
    </source>
</evidence>
<evidence type="ECO:0000313" key="3">
    <source>
        <dbReference type="EMBL" id="KKL05223.1"/>
    </source>
</evidence>